<dbReference type="InterPro" id="IPR031481">
    <property type="entry name" value="Glyco_tran_10_N"/>
</dbReference>
<keyword evidence="4 12" id="KW-0328">Glycosyltransferase</keyword>
<evidence type="ECO:0000256" key="8">
    <source>
        <dbReference type="ARBA" id="ARBA00022989"/>
    </source>
</evidence>
<keyword evidence="5 12" id="KW-0808">Transferase</keyword>
<evidence type="ECO:0000256" key="7">
    <source>
        <dbReference type="ARBA" id="ARBA00022968"/>
    </source>
</evidence>
<evidence type="ECO:0000259" key="13">
    <source>
        <dbReference type="Pfam" id="PF00852"/>
    </source>
</evidence>
<accession>A0A2A3E458</accession>
<dbReference type="SUPFAM" id="SSF53756">
    <property type="entry name" value="UDP-Glycosyltransferase/glycogen phosphorylase"/>
    <property type="match status" value="1"/>
</dbReference>
<feature type="domain" description="Fucosyltransferase C-terminal" evidence="13">
    <location>
        <begin position="242"/>
        <end position="426"/>
    </location>
</feature>
<dbReference type="InterPro" id="IPR055270">
    <property type="entry name" value="Glyco_tran_10_C"/>
</dbReference>
<dbReference type="STRING" id="94128.A0A2A3E458"/>
<dbReference type="GO" id="GO:0008417">
    <property type="term" value="F:fucosyltransferase activity"/>
    <property type="evidence" value="ECO:0007669"/>
    <property type="project" value="InterPro"/>
</dbReference>
<dbReference type="AlphaFoldDB" id="A0A2A3E458"/>
<keyword evidence="8 12" id="KW-1133">Transmembrane helix</keyword>
<evidence type="ECO:0000256" key="3">
    <source>
        <dbReference type="ARBA" id="ARBA00008919"/>
    </source>
</evidence>
<comment type="subcellular location">
    <subcellularLocation>
        <location evidence="1 12">Golgi apparatus</location>
        <location evidence="1 12">Golgi stack membrane</location>
        <topology evidence="1 12">Single-pass type II membrane protein</topology>
    </subcellularLocation>
</comment>
<comment type="similarity">
    <text evidence="3 12">Belongs to the glycosyltransferase 10 family.</text>
</comment>
<evidence type="ECO:0000256" key="1">
    <source>
        <dbReference type="ARBA" id="ARBA00004447"/>
    </source>
</evidence>
<feature type="domain" description="Fucosyltransferase N-terminal" evidence="14">
    <location>
        <begin position="97"/>
        <end position="219"/>
    </location>
</feature>
<dbReference type="OrthoDB" id="427096at2759"/>
<proteinExistence type="inferred from homology"/>
<dbReference type="FunFam" id="3.40.50.11660:FF:000002">
    <property type="entry name" value="Alpha-(1,3)-fucosyltransferase"/>
    <property type="match status" value="1"/>
</dbReference>
<keyword evidence="9 12" id="KW-0333">Golgi apparatus</keyword>
<dbReference type="PANTHER" id="PTHR48438">
    <property type="entry name" value="ALPHA-(1,3)-FUCOSYLTRANSFERASE C-RELATED"/>
    <property type="match status" value="1"/>
</dbReference>
<keyword evidence="6 12" id="KW-0812">Transmembrane</keyword>
<evidence type="ECO:0000256" key="5">
    <source>
        <dbReference type="ARBA" id="ARBA00022679"/>
    </source>
</evidence>
<reference evidence="15 16" key="1">
    <citation type="submission" date="2014-07" db="EMBL/GenBank/DDBJ databases">
        <title>Genomic and transcriptomic analysis on Apis cerana provide comprehensive insights into honey bee biology.</title>
        <authorList>
            <person name="Diao Q."/>
            <person name="Sun L."/>
            <person name="Zheng H."/>
            <person name="Zheng H."/>
            <person name="Xu S."/>
            <person name="Wang S."/>
            <person name="Zeng Z."/>
            <person name="Hu F."/>
            <person name="Su S."/>
            <person name="Wu J."/>
        </authorList>
    </citation>
    <scope>NUCLEOTIDE SEQUENCE [LARGE SCALE GENOMIC DNA]</scope>
    <source>
        <tissue evidence="15">Pupae without intestine</tissue>
    </source>
</reference>
<evidence type="ECO:0000256" key="11">
    <source>
        <dbReference type="ARBA" id="ARBA00023180"/>
    </source>
</evidence>
<dbReference type="UniPathway" id="UPA00378"/>
<keyword evidence="11" id="KW-0325">Glycoprotein</keyword>
<sequence length="436" mass="51628">MLGISQYLKILLILCIGCTIFCVIFINFPSLLNKKVYKDVFIKQIEHRKQTKESLVILSRKRNFTKEQTDKTSLLGRWLLSSEGSLPPTVINKKKEPYLILIWKHGKFLERRHIKRFTNKKLICYKFSPWNNCTVNRCILSYRSKDLDIADAVVFHLHLTRSALELPTRTRWNQRWIFLTDESPMHTFLYGNQQLFKYNGLFNWSMTYRMNSDVPVPYGRTISTSFIHSPEINFSKDVIKKLKTKLVTVMGSNCAGTNGRWKYIKELKLIFSNDLDIYGKCLNGNTTACPGHFDRDCSVLNAYKFYLAFENSNCKEYITEKVFWHGYHKLAIPVIMGASKKDCEKLLPPHSFLHVNDFANPMALANYIRYLNQHDDKYFEFHEWRKYYKVINEHGYFGSISRHYCRICEALHYNFPIIKVYEDIESFWNKKRDCTF</sequence>
<name>A0A2A3E458_APICC</name>
<dbReference type="Gene3D" id="3.40.50.11660">
    <property type="entry name" value="Glycosyl transferase family 10, C-terminal domain"/>
    <property type="match status" value="1"/>
</dbReference>
<evidence type="ECO:0000256" key="2">
    <source>
        <dbReference type="ARBA" id="ARBA00004922"/>
    </source>
</evidence>
<dbReference type="Pfam" id="PF00852">
    <property type="entry name" value="Glyco_transf_10"/>
    <property type="match status" value="1"/>
</dbReference>
<evidence type="ECO:0000259" key="14">
    <source>
        <dbReference type="Pfam" id="PF17039"/>
    </source>
</evidence>
<evidence type="ECO:0000313" key="16">
    <source>
        <dbReference type="Proteomes" id="UP000242457"/>
    </source>
</evidence>
<keyword evidence="10 12" id="KW-0472">Membrane</keyword>
<dbReference type="EMBL" id="KZ288400">
    <property type="protein sequence ID" value="PBC26284.1"/>
    <property type="molecule type" value="Genomic_DNA"/>
</dbReference>
<dbReference type="GO" id="GO:0032580">
    <property type="term" value="C:Golgi cisterna membrane"/>
    <property type="evidence" value="ECO:0007669"/>
    <property type="project" value="UniProtKB-SubCell"/>
</dbReference>
<dbReference type="InterPro" id="IPR001503">
    <property type="entry name" value="Glyco_trans_10"/>
</dbReference>
<evidence type="ECO:0000256" key="9">
    <source>
        <dbReference type="ARBA" id="ARBA00023034"/>
    </source>
</evidence>
<dbReference type="Proteomes" id="UP000242457">
    <property type="component" value="Unassembled WGS sequence"/>
</dbReference>
<protein>
    <recommendedName>
        <fullName evidence="12">Fucosyltransferase</fullName>
        <ecNumber evidence="12">2.4.1.-</ecNumber>
    </recommendedName>
</protein>
<evidence type="ECO:0000313" key="15">
    <source>
        <dbReference type="EMBL" id="PBC26284.1"/>
    </source>
</evidence>
<feature type="transmembrane region" description="Helical" evidence="12">
    <location>
        <begin position="6"/>
        <end position="28"/>
    </location>
</feature>
<organism evidence="15 16">
    <name type="scientific">Apis cerana cerana</name>
    <name type="common">Oriental honeybee</name>
    <dbReference type="NCBI Taxonomy" id="94128"/>
    <lineage>
        <taxon>Eukaryota</taxon>
        <taxon>Metazoa</taxon>
        <taxon>Ecdysozoa</taxon>
        <taxon>Arthropoda</taxon>
        <taxon>Hexapoda</taxon>
        <taxon>Insecta</taxon>
        <taxon>Pterygota</taxon>
        <taxon>Neoptera</taxon>
        <taxon>Endopterygota</taxon>
        <taxon>Hymenoptera</taxon>
        <taxon>Apocrita</taxon>
        <taxon>Aculeata</taxon>
        <taxon>Apoidea</taxon>
        <taxon>Anthophila</taxon>
        <taxon>Apidae</taxon>
        <taxon>Apis</taxon>
    </lineage>
</organism>
<dbReference type="InterPro" id="IPR038577">
    <property type="entry name" value="GT10-like_C_sf"/>
</dbReference>
<evidence type="ECO:0000256" key="4">
    <source>
        <dbReference type="ARBA" id="ARBA00022676"/>
    </source>
</evidence>
<evidence type="ECO:0000256" key="12">
    <source>
        <dbReference type="RuleBase" id="RU003832"/>
    </source>
</evidence>
<dbReference type="EC" id="2.4.1.-" evidence="12"/>
<gene>
    <name evidence="15" type="ORF">APICC_07856</name>
</gene>
<keyword evidence="16" id="KW-1185">Reference proteome</keyword>
<evidence type="ECO:0000256" key="6">
    <source>
        <dbReference type="ARBA" id="ARBA00022692"/>
    </source>
</evidence>
<keyword evidence="7" id="KW-0735">Signal-anchor</keyword>
<dbReference type="PANTHER" id="PTHR48438:SF1">
    <property type="entry name" value="ALPHA-(1,3)-FUCOSYLTRANSFERASE C-RELATED"/>
    <property type="match status" value="1"/>
</dbReference>
<comment type="pathway">
    <text evidence="2">Protein modification; protein glycosylation.</text>
</comment>
<evidence type="ECO:0000256" key="10">
    <source>
        <dbReference type="ARBA" id="ARBA00023136"/>
    </source>
</evidence>
<dbReference type="Pfam" id="PF17039">
    <property type="entry name" value="Glyco_tran_10_N"/>
    <property type="match status" value="1"/>
</dbReference>